<keyword evidence="2" id="KW-1185">Reference proteome</keyword>
<reference evidence="1 2" key="1">
    <citation type="submission" date="2020-03" db="EMBL/GenBank/DDBJ databases">
        <title>Genomic Encyclopedia of Type Strains, Phase IV (KMG-IV): sequencing the most valuable type-strain genomes for metagenomic binning, comparative biology and taxonomic classification.</title>
        <authorList>
            <person name="Goeker M."/>
        </authorList>
    </citation>
    <scope>NUCLEOTIDE SEQUENCE [LARGE SCALE GENOMIC DNA]</scope>
    <source>
        <strain evidence="1 2">DSM 105096</strain>
    </source>
</reference>
<gene>
    <name evidence="1" type="ORF">GGR27_002117</name>
</gene>
<proteinExistence type="predicted"/>
<sequence>MSTIDMRSEVSDWLKDLDNEFLAAVHTIIGNYVAKQRRSDPIMGFDLQGNPKYAEATMNEYEQRVERTKQGEYVTIKALKEEAKSWLSLTE</sequence>
<organism evidence="1 2">
    <name type="scientific">Neolewinella antarctica</name>
    <dbReference type="NCBI Taxonomy" id="442734"/>
    <lineage>
        <taxon>Bacteria</taxon>
        <taxon>Pseudomonadati</taxon>
        <taxon>Bacteroidota</taxon>
        <taxon>Saprospiria</taxon>
        <taxon>Saprospirales</taxon>
        <taxon>Lewinellaceae</taxon>
        <taxon>Neolewinella</taxon>
    </lineage>
</organism>
<dbReference type="Proteomes" id="UP000770785">
    <property type="component" value="Unassembled WGS sequence"/>
</dbReference>
<accession>A0ABX0XBN3</accession>
<comment type="caution">
    <text evidence="1">The sequence shown here is derived from an EMBL/GenBank/DDBJ whole genome shotgun (WGS) entry which is preliminary data.</text>
</comment>
<evidence type="ECO:0000313" key="2">
    <source>
        <dbReference type="Proteomes" id="UP000770785"/>
    </source>
</evidence>
<name>A0ABX0XBN3_9BACT</name>
<dbReference type="RefSeq" id="WP_168037376.1">
    <property type="nucleotide sequence ID" value="NZ_JAATJH010000003.1"/>
</dbReference>
<dbReference type="EMBL" id="JAATJH010000003">
    <property type="protein sequence ID" value="NJC26607.1"/>
    <property type="molecule type" value="Genomic_DNA"/>
</dbReference>
<protein>
    <submittedName>
        <fullName evidence="1">Uncharacterized protein</fullName>
    </submittedName>
</protein>
<evidence type="ECO:0000313" key="1">
    <source>
        <dbReference type="EMBL" id="NJC26607.1"/>
    </source>
</evidence>